<feature type="region of interest" description="Disordered" evidence="1">
    <location>
        <begin position="1"/>
        <end position="209"/>
    </location>
</feature>
<reference evidence="2" key="2">
    <citation type="journal article" date="2023" name="BMC Genomics">
        <title>Pest status, molecular evolution, and epigenetic factors derived from the genome assembly of Frankliniella fusca, a thysanopteran phytovirus vector.</title>
        <authorList>
            <person name="Catto M.A."/>
            <person name="Labadie P.E."/>
            <person name="Jacobson A.L."/>
            <person name="Kennedy G.G."/>
            <person name="Srinivasan R."/>
            <person name="Hunt B.G."/>
        </authorList>
    </citation>
    <scope>NUCLEOTIDE SEQUENCE</scope>
    <source>
        <strain evidence="2">PL_HMW_Pooled</strain>
    </source>
</reference>
<reference evidence="2" key="1">
    <citation type="submission" date="2021-07" db="EMBL/GenBank/DDBJ databases">
        <authorList>
            <person name="Catto M.A."/>
            <person name="Jacobson A."/>
            <person name="Kennedy G."/>
            <person name="Labadie P."/>
            <person name="Hunt B.G."/>
            <person name="Srinivasan R."/>
        </authorList>
    </citation>
    <scope>NUCLEOTIDE SEQUENCE</scope>
    <source>
        <strain evidence="2">PL_HMW_Pooled</strain>
        <tissue evidence="2">Head</tissue>
    </source>
</reference>
<keyword evidence="3" id="KW-1185">Reference proteome</keyword>
<feature type="compositionally biased region" description="Polar residues" evidence="1">
    <location>
        <begin position="46"/>
        <end position="59"/>
    </location>
</feature>
<dbReference type="AlphaFoldDB" id="A0AAE1LSB7"/>
<feature type="compositionally biased region" description="Polar residues" evidence="1">
    <location>
        <begin position="152"/>
        <end position="165"/>
    </location>
</feature>
<dbReference type="EMBL" id="JAHWGI010001376">
    <property type="protein sequence ID" value="KAK3929074.1"/>
    <property type="molecule type" value="Genomic_DNA"/>
</dbReference>
<proteinExistence type="predicted"/>
<accession>A0AAE1LSB7</accession>
<feature type="compositionally biased region" description="Polar residues" evidence="1">
    <location>
        <begin position="99"/>
        <end position="112"/>
    </location>
</feature>
<protein>
    <submittedName>
        <fullName evidence="2">Girdin</fullName>
    </submittedName>
</protein>
<gene>
    <name evidence="2" type="ORF">KUF71_017560</name>
</gene>
<organism evidence="2 3">
    <name type="scientific">Frankliniella fusca</name>
    <dbReference type="NCBI Taxonomy" id="407009"/>
    <lineage>
        <taxon>Eukaryota</taxon>
        <taxon>Metazoa</taxon>
        <taxon>Ecdysozoa</taxon>
        <taxon>Arthropoda</taxon>
        <taxon>Hexapoda</taxon>
        <taxon>Insecta</taxon>
        <taxon>Pterygota</taxon>
        <taxon>Neoptera</taxon>
        <taxon>Paraneoptera</taxon>
        <taxon>Thysanoptera</taxon>
        <taxon>Terebrantia</taxon>
        <taxon>Thripoidea</taxon>
        <taxon>Thripidae</taxon>
        <taxon>Frankliniella</taxon>
    </lineage>
</organism>
<evidence type="ECO:0000313" key="2">
    <source>
        <dbReference type="EMBL" id="KAK3929074.1"/>
    </source>
</evidence>
<sequence>MEGPRCDGPDGGLPPRRDEPPPGCTAGRQFHLALEVDADGKPAPVTATSAVTPSRSTPTAPRAHHRSRSTPTAPRARPHHHFSGDAFEVDADGKPAPVTATSAVTPSRSTPTAPRAHHRSRSTPTAPRARPHHHFSGDAFEVDADGKPAPVTATSAVTPSRSTPTAPRAHHRSRSTPTAPRARPHHHFSGDAFEVDADGTPRPSPPPQR</sequence>
<comment type="caution">
    <text evidence="2">The sequence shown here is derived from an EMBL/GenBank/DDBJ whole genome shotgun (WGS) entry which is preliminary data.</text>
</comment>
<evidence type="ECO:0000313" key="3">
    <source>
        <dbReference type="Proteomes" id="UP001219518"/>
    </source>
</evidence>
<name>A0AAE1LSB7_9NEOP</name>
<dbReference type="Proteomes" id="UP001219518">
    <property type="component" value="Unassembled WGS sequence"/>
</dbReference>
<evidence type="ECO:0000256" key="1">
    <source>
        <dbReference type="SAM" id="MobiDB-lite"/>
    </source>
</evidence>